<comment type="similarity">
    <text evidence="3">Belongs to the AAA ATPase family.</text>
</comment>
<dbReference type="Gene3D" id="1.10.8.60">
    <property type="match status" value="2"/>
</dbReference>
<dbReference type="InterPro" id="IPR050168">
    <property type="entry name" value="AAA_ATPase_domain"/>
</dbReference>
<dbReference type="GO" id="GO:0016887">
    <property type="term" value="F:ATP hydrolysis activity"/>
    <property type="evidence" value="ECO:0007669"/>
    <property type="project" value="InterPro"/>
</dbReference>
<dbReference type="PROSITE" id="PS00674">
    <property type="entry name" value="AAA"/>
    <property type="match status" value="2"/>
</dbReference>
<evidence type="ECO:0000256" key="1">
    <source>
        <dbReference type="ARBA" id="ARBA00022741"/>
    </source>
</evidence>
<accession>A0A9W7YHN8</accession>
<dbReference type="GO" id="GO:0005524">
    <property type="term" value="F:ATP binding"/>
    <property type="evidence" value="ECO:0007669"/>
    <property type="project" value="UniProtKB-KW"/>
</dbReference>
<dbReference type="Proteomes" id="UP001143981">
    <property type="component" value="Unassembled WGS sequence"/>
</dbReference>
<dbReference type="SMART" id="SM00382">
    <property type="entry name" value="AAA"/>
    <property type="match status" value="2"/>
</dbReference>
<evidence type="ECO:0000313" key="6">
    <source>
        <dbReference type="Proteomes" id="UP001143981"/>
    </source>
</evidence>
<evidence type="ECO:0000256" key="3">
    <source>
        <dbReference type="RuleBase" id="RU003651"/>
    </source>
</evidence>
<keyword evidence="1 3" id="KW-0547">Nucleotide-binding</keyword>
<dbReference type="InterPro" id="IPR041569">
    <property type="entry name" value="AAA_lid_3"/>
</dbReference>
<gene>
    <name evidence="5" type="ORF">LPJ61_001454</name>
</gene>
<dbReference type="Gene3D" id="3.40.50.300">
    <property type="entry name" value="P-loop containing nucleotide triphosphate hydrolases"/>
    <property type="match status" value="2"/>
</dbReference>
<evidence type="ECO:0000313" key="5">
    <source>
        <dbReference type="EMBL" id="KAJ1733657.1"/>
    </source>
</evidence>
<evidence type="ECO:0000259" key="4">
    <source>
        <dbReference type="SMART" id="SM00382"/>
    </source>
</evidence>
<dbReference type="FunFam" id="3.40.50.300:FF:001440">
    <property type="entry name" value="ATPase, AAA family protein"/>
    <property type="match status" value="1"/>
</dbReference>
<dbReference type="InterPro" id="IPR003593">
    <property type="entry name" value="AAA+_ATPase"/>
</dbReference>
<dbReference type="FunFam" id="1.10.8.60:FF:000178">
    <property type="entry name" value="CDC48/VCP homolog, AAA superfamily"/>
    <property type="match status" value="1"/>
</dbReference>
<comment type="caution">
    <text evidence="5">The sequence shown here is derived from an EMBL/GenBank/DDBJ whole genome shotgun (WGS) entry which is preliminary data.</text>
</comment>
<keyword evidence="2 3" id="KW-0067">ATP-binding</keyword>
<dbReference type="OrthoDB" id="5421at2759"/>
<evidence type="ECO:0000256" key="2">
    <source>
        <dbReference type="ARBA" id="ARBA00022840"/>
    </source>
</evidence>
<organism evidence="5 6">
    <name type="scientific">Coemansia biformis</name>
    <dbReference type="NCBI Taxonomy" id="1286918"/>
    <lineage>
        <taxon>Eukaryota</taxon>
        <taxon>Fungi</taxon>
        <taxon>Fungi incertae sedis</taxon>
        <taxon>Zoopagomycota</taxon>
        <taxon>Kickxellomycotina</taxon>
        <taxon>Kickxellomycetes</taxon>
        <taxon>Kickxellales</taxon>
        <taxon>Kickxellaceae</taxon>
        <taxon>Coemansia</taxon>
    </lineage>
</organism>
<dbReference type="EMBL" id="JANBOI010000124">
    <property type="protein sequence ID" value="KAJ1733657.1"/>
    <property type="molecule type" value="Genomic_DNA"/>
</dbReference>
<protein>
    <recommendedName>
        <fullName evidence="4">AAA+ ATPase domain-containing protein</fullName>
    </recommendedName>
</protein>
<dbReference type="PANTHER" id="PTHR23077">
    <property type="entry name" value="AAA-FAMILY ATPASE"/>
    <property type="match status" value="1"/>
</dbReference>
<sequence>MDALAARMEGVRLDGAAELPGLEDAYQSLLEVVQYPLQHVDEFQQLNIEAPKGVLLYGPPGVGKTHLVSTVAKHTNALLSVVQGPEILGPYLGESEQRLRSRFSEAQRAAHREPGRPSILFIDEIDSIAPKRQQGPQGGGEAARLVAQLLTLMDGLESRGRLVVIGATNLPNTLDPALRRPGRFDREIRIDVPNQIQRRKILSFYTRKMALEKSLDLDTLAEVTNGHVGADIAALCREAATHAIMDRLAAGGRNGQAAPGQAEVTRDDFRAAMARVVPSTKRGLGIDVAQTTWSDVGGLEDVKQKLQQAVEWPLTRAAVMRRLGVRAPRGVLLYGPPGCSKTTLIKVVATQTHATFLSINGAALYSPYVGDAERTLRETFRRARTTSPAVIFFDEIEAMVGKRALGGAAGDSVQDRILSTLLNEMDGVESADGVLVVGATNRIDMIDAALLRPGRFDRTVYVPPPDREARKEILRIKARGMPLSADVDIGVLADRTHGFSGADMANLLREAALLVLRRDIGAQQEMCHFEAALLVVQPSITAEMVEYFDDMQAQFS</sequence>
<keyword evidence="6" id="KW-1185">Reference proteome</keyword>
<dbReference type="InterPro" id="IPR027417">
    <property type="entry name" value="P-loop_NTPase"/>
</dbReference>
<dbReference type="PANTHER" id="PTHR23077:SF117">
    <property type="entry name" value="AAA+ ATPASE DOMAIN-CONTAINING PROTEIN"/>
    <property type="match status" value="1"/>
</dbReference>
<proteinExistence type="inferred from homology"/>
<dbReference type="Pfam" id="PF00004">
    <property type="entry name" value="AAA"/>
    <property type="match status" value="2"/>
</dbReference>
<dbReference type="AlphaFoldDB" id="A0A9W7YHN8"/>
<feature type="domain" description="AAA+ ATPase" evidence="4">
    <location>
        <begin position="50"/>
        <end position="194"/>
    </location>
</feature>
<dbReference type="FunFam" id="3.40.50.300:FF:000012">
    <property type="entry name" value="Transitional endoplasmic reticulum ATPase"/>
    <property type="match status" value="1"/>
</dbReference>
<reference evidence="5" key="1">
    <citation type="submission" date="2022-07" db="EMBL/GenBank/DDBJ databases">
        <title>Phylogenomic reconstructions and comparative analyses of Kickxellomycotina fungi.</title>
        <authorList>
            <person name="Reynolds N.K."/>
            <person name="Stajich J.E."/>
            <person name="Barry K."/>
            <person name="Grigoriev I.V."/>
            <person name="Crous P."/>
            <person name="Smith M.E."/>
        </authorList>
    </citation>
    <scope>NUCLEOTIDE SEQUENCE</scope>
    <source>
        <strain evidence="5">BCRC 34381</strain>
    </source>
</reference>
<name>A0A9W7YHN8_9FUNG</name>
<dbReference type="Pfam" id="PF17862">
    <property type="entry name" value="AAA_lid_3"/>
    <property type="match status" value="2"/>
</dbReference>
<dbReference type="SUPFAM" id="SSF52540">
    <property type="entry name" value="P-loop containing nucleoside triphosphate hydrolases"/>
    <property type="match status" value="2"/>
</dbReference>
<dbReference type="InterPro" id="IPR003960">
    <property type="entry name" value="ATPase_AAA_CS"/>
</dbReference>
<dbReference type="InterPro" id="IPR003959">
    <property type="entry name" value="ATPase_AAA_core"/>
</dbReference>
<feature type="domain" description="AAA+ ATPase" evidence="4">
    <location>
        <begin position="327"/>
        <end position="466"/>
    </location>
</feature>